<name>A0AAD7ECT3_9AGAR</name>
<protein>
    <submittedName>
        <fullName evidence="1">Uncharacterized protein</fullName>
    </submittedName>
</protein>
<gene>
    <name evidence="1" type="ORF">DFH08DRAFT_821869</name>
</gene>
<sequence length="115" mass="12945">MPGLGKIQTQSDLIYTAEGLLVAALSSEDNPYLEWLEDEEAFEADLLADNASEPLELSTSNWIKIAQRMAGDGSRGPYDQIPNIGKDMFNWVVNVMQDERGEKSTRSHGDERRYH</sequence>
<reference evidence="1" key="1">
    <citation type="submission" date="2023-03" db="EMBL/GenBank/DDBJ databases">
        <title>Massive genome expansion in bonnet fungi (Mycena s.s.) driven by repeated elements and novel gene families across ecological guilds.</title>
        <authorList>
            <consortium name="Lawrence Berkeley National Laboratory"/>
            <person name="Harder C.B."/>
            <person name="Miyauchi S."/>
            <person name="Viragh M."/>
            <person name="Kuo A."/>
            <person name="Thoen E."/>
            <person name="Andreopoulos B."/>
            <person name="Lu D."/>
            <person name="Skrede I."/>
            <person name="Drula E."/>
            <person name="Henrissat B."/>
            <person name="Morin E."/>
            <person name="Kohler A."/>
            <person name="Barry K."/>
            <person name="LaButti K."/>
            <person name="Morin E."/>
            <person name="Salamov A."/>
            <person name="Lipzen A."/>
            <person name="Mereny Z."/>
            <person name="Hegedus B."/>
            <person name="Baldrian P."/>
            <person name="Stursova M."/>
            <person name="Weitz H."/>
            <person name="Taylor A."/>
            <person name="Grigoriev I.V."/>
            <person name="Nagy L.G."/>
            <person name="Martin F."/>
            <person name="Kauserud H."/>
        </authorList>
    </citation>
    <scope>NUCLEOTIDE SEQUENCE</scope>
    <source>
        <strain evidence="1">CBHHK002</strain>
    </source>
</reference>
<evidence type="ECO:0000313" key="2">
    <source>
        <dbReference type="Proteomes" id="UP001218218"/>
    </source>
</evidence>
<dbReference type="EMBL" id="JARIHO010000070">
    <property type="protein sequence ID" value="KAJ7312705.1"/>
    <property type="molecule type" value="Genomic_DNA"/>
</dbReference>
<proteinExistence type="predicted"/>
<comment type="caution">
    <text evidence="1">The sequence shown here is derived from an EMBL/GenBank/DDBJ whole genome shotgun (WGS) entry which is preliminary data.</text>
</comment>
<dbReference type="AlphaFoldDB" id="A0AAD7ECT3"/>
<dbReference type="Proteomes" id="UP001218218">
    <property type="component" value="Unassembled WGS sequence"/>
</dbReference>
<evidence type="ECO:0000313" key="1">
    <source>
        <dbReference type="EMBL" id="KAJ7312705.1"/>
    </source>
</evidence>
<accession>A0AAD7ECT3</accession>
<organism evidence="1 2">
    <name type="scientific">Mycena albidolilacea</name>
    <dbReference type="NCBI Taxonomy" id="1033008"/>
    <lineage>
        <taxon>Eukaryota</taxon>
        <taxon>Fungi</taxon>
        <taxon>Dikarya</taxon>
        <taxon>Basidiomycota</taxon>
        <taxon>Agaricomycotina</taxon>
        <taxon>Agaricomycetes</taxon>
        <taxon>Agaricomycetidae</taxon>
        <taxon>Agaricales</taxon>
        <taxon>Marasmiineae</taxon>
        <taxon>Mycenaceae</taxon>
        <taxon>Mycena</taxon>
    </lineage>
</organism>
<keyword evidence="2" id="KW-1185">Reference proteome</keyword>